<evidence type="ECO:0000256" key="1">
    <source>
        <dbReference type="SAM" id="MobiDB-lite"/>
    </source>
</evidence>
<proteinExistence type="predicted"/>
<gene>
    <name evidence="2" type="ORF">EAS62_07775</name>
</gene>
<accession>A0ABY0DQ69</accession>
<organism evidence="2 3">
    <name type="scientific">Bradyrhizobium zhanjiangense</name>
    <dbReference type="NCBI Taxonomy" id="1325107"/>
    <lineage>
        <taxon>Bacteria</taxon>
        <taxon>Pseudomonadati</taxon>
        <taxon>Pseudomonadota</taxon>
        <taxon>Alphaproteobacteria</taxon>
        <taxon>Hyphomicrobiales</taxon>
        <taxon>Nitrobacteraceae</taxon>
        <taxon>Bradyrhizobium</taxon>
    </lineage>
</organism>
<reference evidence="2 3" key="1">
    <citation type="submission" date="2018-10" db="EMBL/GenBank/DDBJ databases">
        <title>Bradyrhizobium sp. nov., isolated from effective nodules of peanut in China.</title>
        <authorList>
            <person name="Li Y."/>
        </authorList>
    </citation>
    <scope>NUCLEOTIDE SEQUENCE [LARGE SCALE GENOMIC DNA]</scope>
    <source>
        <strain evidence="2 3">CCBAU 51781</strain>
    </source>
</reference>
<dbReference type="Proteomes" id="UP000289946">
    <property type="component" value="Unassembled WGS sequence"/>
</dbReference>
<sequence>MARLGLGGARRDEGAPPPPLAGEGWEEGCFHKKGSPRGESPHPRLRRDLSRKRERLTSSQHRAISLKARRARRR</sequence>
<feature type="compositionally biased region" description="Basic and acidic residues" evidence="1">
    <location>
        <begin position="39"/>
        <end position="48"/>
    </location>
</feature>
<protein>
    <submittedName>
        <fullName evidence="2">Uncharacterized protein</fullName>
    </submittedName>
</protein>
<evidence type="ECO:0000313" key="2">
    <source>
        <dbReference type="EMBL" id="RXG97868.1"/>
    </source>
</evidence>
<name>A0ABY0DQ69_9BRAD</name>
<comment type="caution">
    <text evidence="2">The sequence shown here is derived from an EMBL/GenBank/DDBJ whole genome shotgun (WGS) entry which is preliminary data.</text>
</comment>
<keyword evidence="3" id="KW-1185">Reference proteome</keyword>
<evidence type="ECO:0000313" key="3">
    <source>
        <dbReference type="Proteomes" id="UP000289946"/>
    </source>
</evidence>
<feature type="region of interest" description="Disordered" evidence="1">
    <location>
        <begin position="1"/>
        <end position="74"/>
    </location>
</feature>
<dbReference type="EMBL" id="RDRA01000004">
    <property type="protein sequence ID" value="RXG97868.1"/>
    <property type="molecule type" value="Genomic_DNA"/>
</dbReference>